<proteinExistence type="predicted"/>
<comment type="caution">
    <text evidence="2">The sequence shown here is derived from an EMBL/GenBank/DDBJ whole genome shotgun (WGS) entry which is preliminary data.</text>
</comment>
<sequence>MESLASSLVHSLVPVLRCPSQAHGPLPPVQRHFRNQPSVIGQSKDRPSKRDCRHGCDWFTFSGQPGVKKRGTQMGRKFGTTGNSPLFLMSVSLHWLAVCSQENGKTGMQANVRSVGRSRVCAAVLEAGPCEAGFSRDGERVPRTAISVALVRIKTSKNGK</sequence>
<evidence type="ECO:0000313" key="3">
    <source>
        <dbReference type="Proteomes" id="UP001283341"/>
    </source>
</evidence>
<evidence type="ECO:0000313" key="2">
    <source>
        <dbReference type="EMBL" id="KAK3319010.1"/>
    </source>
</evidence>
<feature type="region of interest" description="Disordered" evidence="1">
    <location>
        <begin position="26"/>
        <end position="50"/>
    </location>
</feature>
<reference evidence="2" key="1">
    <citation type="journal article" date="2023" name="Mol. Phylogenet. Evol.">
        <title>Genome-scale phylogeny and comparative genomics of the fungal order Sordariales.</title>
        <authorList>
            <person name="Hensen N."/>
            <person name="Bonometti L."/>
            <person name="Westerberg I."/>
            <person name="Brannstrom I.O."/>
            <person name="Guillou S."/>
            <person name="Cros-Aarteil S."/>
            <person name="Calhoun S."/>
            <person name="Haridas S."/>
            <person name="Kuo A."/>
            <person name="Mondo S."/>
            <person name="Pangilinan J."/>
            <person name="Riley R."/>
            <person name="LaButti K."/>
            <person name="Andreopoulos B."/>
            <person name="Lipzen A."/>
            <person name="Chen C."/>
            <person name="Yan M."/>
            <person name="Daum C."/>
            <person name="Ng V."/>
            <person name="Clum A."/>
            <person name="Steindorff A."/>
            <person name="Ohm R.A."/>
            <person name="Martin F."/>
            <person name="Silar P."/>
            <person name="Natvig D.O."/>
            <person name="Lalanne C."/>
            <person name="Gautier V."/>
            <person name="Ament-Velasquez S.L."/>
            <person name="Kruys A."/>
            <person name="Hutchinson M.I."/>
            <person name="Powell A.J."/>
            <person name="Barry K."/>
            <person name="Miller A.N."/>
            <person name="Grigoriev I.V."/>
            <person name="Debuchy R."/>
            <person name="Gladieux P."/>
            <person name="Hiltunen Thoren M."/>
            <person name="Johannesson H."/>
        </authorList>
    </citation>
    <scope>NUCLEOTIDE SEQUENCE</scope>
    <source>
        <strain evidence="2">CBS 118394</strain>
    </source>
</reference>
<keyword evidence="3" id="KW-1185">Reference proteome</keyword>
<dbReference type="Proteomes" id="UP001283341">
    <property type="component" value="Unassembled WGS sequence"/>
</dbReference>
<protein>
    <submittedName>
        <fullName evidence="2">Uncharacterized protein</fullName>
    </submittedName>
</protein>
<dbReference type="EMBL" id="JAUEDM010000004">
    <property type="protein sequence ID" value="KAK3319010.1"/>
    <property type="molecule type" value="Genomic_DNA"/>
</dbReference>
<name>A0AAE0M4U0_9PEZI</name>
<reference evidence="2" key="2">
    <citation type="submission" date="2023-06" db="EMBL/GenBank/DDBJ databases">
        <authorList>
            <consortium name="Lawrence Berkeley National Laboratory"/>
            <person name="Haridas S."/>
            <person name="Hensen N."/>
            <person name="Bonometti L."/>
            <person name="Westerberg I."/>
            <person name="Brannstrom I.O."/>
            <person name="Guillou S."/>
            <person name="Cros-Aarteil S."/>
            <person name="Calhoun S."/>
            <person name="Kuo A."/>
            <person name="Mondo S."/>
            <person name="Pangilinan J."/>
            <person name="Riley R."/>
            <person name="Labutti K."/>
            <person name="Andreopoulos B."/>
            <person name="Lipzen A."/>
            <person name="Chen C."/>
            <person name="Yanf M."/>
            <person name="Daum C."/>
            <person name="Ng V."/>
            <person name="Clum A."/>
            <person name="Steindorff A."/>
            <person name="Ohm R."/>
            <person name="Martin F."/>
            <person name="Silar P."/>
            <person name="Natvig D."/>
            <person name="Lalanne C."/>
            <person name="Gautier V."/>
            <person name="Ament-Velasquez S.L."/>
            <person name="Kruys A."/>
            <person name="Hutchinson M.I."/>
            <person name="Powell A.J."/>
            <person name="Barry K."/>
            <person name="Miller A.N."/>
            <person name="Grigoriev I.V."/>
            <person name="Debuchy R."/>
            <person name="Gladieux P."/>
            <person name="Thoren M.H."/>
            <person name="Johannesson H."/>
        </authorList>
    </citation>
    <scope>NUCLEOTIDE SEQUENCE</scope>
    <source>
        <strain evidence="2">CBS 118394</strain>
    </source>
</reference>
<gene>
    <name evidence="2" type="ORF">B0H66DRAFT_254936</name>
</gene>
<organism evidence="2 3">
    <name type="scientific">Apodospora peruviana</name>
    <dbReference type="NCBI Taxonomy" id="516989"/>
    <lineage>
        <taxon>Eukaryota</taxon>
        <taxon>Fungi</taxon>
        <taxon>Dikarya</taxon>
        <taxon>Ascomycota</taxon>
        <taxon>Pezizomycotina</taxon>
        <taxon>Sordariomycetes</taxon>
        <taxon>Sordariomycetidae</taxon>
        <taxon>Sordariales</taxon>
        <taxon>Lasiosphaeriaceae</taxon>
        <taxon>Apodospora</taxon>
    </lineage>
</organism>
<evidence type="ECO:0000256" key="1">
    <source>
        <dbReference type="SAM" id="MobiDB-lite"/>
    </source>
</evidence>
<accession>A0AAE0M4U0</accession>
<dbReference type="AlphaFoldDB" id="A0AAE0M4U0"/>